<dbReference type="OrthoDB" id="3265715at2759"/>
<feature type="region of interest" description="Disordered" evidence="1">
    <location>
        <begin position="713"/>
        <end position="739"/>
    </location>
</feature>
<feature type="region of interest" description="Disordered" evidence="1">
    <location>
        <begin position="328"/>
        <end position="350"/>
    </location>
</feature>
<feature type="transmembrane region" description="Helical" evidence="2">
    <location>
        <begin position="359"/>
        <end position="384"/>
    </location>
</feature>
<keyword evidence="4" id="KW-1185">Reference proteome</keyword>
<feature type="compositionally biased region" description="Low complexity" evidence="1">
    <location>
        <begin position="130"/>
        <end position="161"/>
    </location>
</feature>
<keyword evidence="2" id="KW-0472">Membrane</keyword>
<feature type="compositionally biased region" description="Polar residues" evidence="1">
    <location>
        <begin position="730"/>
        <end position="739"/>
    </location>
</feature>
<protein>
    <submittedName>
        <fullName evidence="3">Uncharacterized protein</fullName>
    </submittedName>
</protein>
<dbReference type="InParanoid" id="A0A286U880"/>
<feature type="region of interest" description="Disordered" evidence="1">
    <location>
        <begin position="563"/>
        <end position="676"/>
    </location>
</feature>
<feature type="region of interest" description="Disordered" evidence="1">
    <location>
        <begin position="107"/>
        <end position="205"/>
    </location>
</feature>
<evidence type="ECO:0000313" key="3">
    <source>
        <dbReference type="EMBL" id="PAV15765.1"/>
    </source>
</evidence>
<feature type="compositionally biased region" description="Pro residues" evidence="1">
    <location>
        <begin position="767"/>
        <end position="777"/>
    </location>
</feature>
<feature type="compositionally biased region" description="Low complexity" evidence="1">
    <location>
        <begin position="647"/>
        <end position="663"/>
    </location>
</feature>
<evidence type="ECO:0000256" key="2">
    <source>
        <dbReference type="SAM" id="Phobius"/>
    </source>
</evidence>
<feature type="region of interest" description="Disordered" evidence="1">
    <location>
        <begin position="751"/>
        <end position="800"/>
    </location>
</feature>
<evidence type="ECO:0000256" key="1">
    <source>
        <dbReference type="SAM" id="MobiDB-lite"/>
    </source>
</evidence>
<keyword evidence="2" id="KW-0812">Transmembrane</keyword>
<name>A0A286U880_9AGAM</name>
<gene>
    <name evidence="3" type="ORF">PNOK_0862300</name>
</gene>
<feature type="compositionally biased region" description="Polar residues" evidence="1">
    <location>
        <begin position="612"/>
        <end position="624"/>
    </location>
</feature>
<feature type="region of interest" description="Disordered" evidence="1">
    <location>
        <begin position="506"/>
        <end position="529"/>
    </location>
</feature>
<feature type="region of interest" description="Disordered" evidence="1">
    <location>
        <begin position="249"/>
        <end position="276"/>
    </location>
</feature>
<dbReference type="EMBL" id="NBII01000009">
    <property type="protein sequence ID" value="PAV15765.1"/>
    <property type="molecule type" value="Genomic_DNA"/>
</dbReference>
<dbReference type="Proteomes" id="UP000217199">
    <property type="component" value="Unassembled WGS sequence"/>
</dbReference>
<feature type="compositionally biased region" description="Low complexity" evidence="1">
    <location>
        <begin position="713"/>
        <end position="724"/>
    </location>
</feature>
<dbReference type="STRING" id="2282107.A0A286U880"/>
<sequence>MSHSFELTLQHLFIGKFKSAAVLTMPTSAEKGACGHLRLLLLLKLSLTLLTRITAVYADQNVTLDDTNLFITYSPSTSWHASTVSCSSCLAPDMAFAHASTWHDGTHIVPTTDEDDEGANGVPDNDGDGSTNTLSSATTTSTSASSVSSPSTTGNANSNNDNDGDDDDGDSHKGKGGSKTSFQRLGRDDENPFEVQNLDSDDPGFQDIPVTASLTFSGTAIYVFAIVPLFPAPPNTTPTFTNLTFTLTSSSSTSPTRSGSFIHQPDASTSGTPTVNSSTDDKYLSNVLVFSASSLNDEEHILTMNVGVDSVLLLDYIIYTAGDNDEPLGDGSSLTSTAPDSQRTAGLISDSSTTKHHNVATFVGAVGGSVGFLGALAFGLCISIRYRRVRASRREARERRMAYAEPFTAVDHGELPDDDIEQRASHNEATMRQTGPAPFVPRYFPGSTPASPPPYVAEGTESGQSSNMMSVTRAGVPIAVPSSTPPSIAIPTPILDLSLARSTTSMSIGTSESYADRPPPTPPDEETRVSLFGPLFSSDTRRDIRGGIVGPVASYSPLAEESDPMLSVGFDDEDGEGYRDQPQNPNLERTGTDRRGEEAEGMTSEVHRGRTSDSTNLSVTSANDLHTFGDDSSALRPINSSIDSDEYSQSSLPTRETTTSSTPTTPPSFNDPNNKYMNTRIRSESLVLGISAIPSLSSSTSLPVMKDNDFTSSMTTASSTSSLSPPNQPRLRTSLPNLSNATNAVPLTLTQSSLSKPDGGLTVAYPPLQPSRIPLPPSLYSGYSRKGSQENIGPHNDSGS</sequence>
<accession>A0A286U880</accession>
<dbReference type="AlphaFoldDB" id="A0A286U880"/>
<comment type="caution">
    <text evidence="3">The sequence shown here is derived from an EMBL/GenBank/DDBJ whole genome shotgun (WGS) entry which is preliminary data.</text>
</comment>
<reference evidence="3 4" key="1">
    <citation type="journal article" date="2017" name="Mol. Ecol.">
        <title>Comparative and population genomic landscape of Phellinus noxius: A hypervariable fungus causing root rot in trees.</title>
        <authorList>
            <person name="Chung C.L."/>
            <person name="Lee T.J."/>
            <person name="Akiba M."/>
            <person name="Lee H.H."/>
            <person name="Kuo T.H."/>
            <person name="Liu D."/>
            <person name="Ke H.M."/>
            <person name="Yokoi T."/>
            <person name="Roa M.B."/>
            <person name="Lu M.J."/>
            <person name="Chang Y.Y."/>
            <person name="Ann P.J."/>
            <person name="Tsai J.N."/>
            <person name="Chen C.Y."/>
            <person name="Tzean S.S."/>
            <person name="Ota Y."/>
            <person name="Hattori T."/>
            <person name="Sahashi N."/>
            <person name="Liou R.F."/>
            <person name="Kikuchi T."/>
            <person name="Tsai I.J."/>
        </authorList>
    </citation>
    <scope>NUCLEOTIDE SEQUENCE [LARGE SCALE GENOMIC DNA]</scope>
    <source>
        <strain evidence="3 4">FFPRI411160</strain>
    </source>
</reference>
<proteinExistence type="predicted"/>
<evidence type="ECO:0000313" key="4">
    <source>
        <dbReference type="Proteomes" id="UP000217199"/>
    </source>
</evidence>
<keyword evidence="2" id="KW-1133">Transmembrane helix</keyword>
<feature type="compositionally biased region" description="Polar residues" evidence="1">
    <location>
        <begin position="257"/>
        <end position="276"/>
    </location>
</feature>
<feature type="compositionally biased region" description="Polar residues" evidence="1">
    <location>
        <begin position="332"/>
        <end position="350"/>
    </location>
</feature>
<organism evidence="3 4">
    <name type="scientific">Pyrrhoderma noxium</name>
    <dbReference type="NCBI Taxonomy" id="2282107"/>
    <lineage>
        <taxon>Eukaryota</taxon>
        <taxon>Fungi</taxon>
        <taxon>Dikarya</taxon>
        <taxon>Basidiomycota</taxon>
        <taxon>Agaricomycotina</taxon>
        <taxon>Agaricomycetes</taxon>
        <taxon>Hymenochaetales</taxon>
        <taxon>Hymenochaetaceae</taxon>
        <taxon>Pyrrhoderma</taxon>
    </lineage>
</organism>